<organism evidence="1 2">
    <name type="scientific">Rhododendron molle</name>
    <name type="common">Chinese azalea</name>
    <name type="synonym">Azalea mollis</name>
    <dbReference type="NCBI Taxonomy" id="49168"/>
    <lineage>
        <taxon>Eukaryota</taxon>
        <taxon>Viridiplantae</taxon>
        <taxon>Streptophyta</taxon>
        <taxon>Embryophyta</taxon>
        <taxon>Tracheophyta</taxon>
        <taxon>Spermatophyta</taxon>
        <taxon>Magnoliopsida</taxon>
        <taxon>eudicotyledons</taxon>
        <taxon>Gunneridae</taxon>
        <taxon>Pentapetalae</taxon>
        <taxon>asterids</taxon>
        <taxon>Ericales</taxon>
        <taxon>Ericaceae</taxon>
        <taxon>Ericoideae</taxon>
        <taxon>Rhodoreae</taxon>
        <taxon>Rhododendron</taxon>
    </lineage>
</organism>
<evidence type="ECO:0000313" key="1">
    <source>
        <dbReference type="EMBL" id="KAI8570385.1"/>
    </source>
</evidence>
<keyword evidence="2" id="KW-1185">Reference proteome</keyword>
<reference evidence="1" key="1">
    <citation type="submission" date="2022-02" db="EMBL/GenBank/DDBJ databases">
        <title>Plant Genome Project.</title>
        <authorList>
            <person name="Zhang R.-G."/>
        </authorList>
    </citation>
    <scope>NUCLEOTIDE SEQUENCE</scope>
    <source>
        <strain evidence="1">AT1</strain>
    </source>
</reference>
<proteinExistence type="predicted"/>
<comment type="caution">
    <text evidence="1">The sequence shown here is derived from an EMBL/GenBank/DDBJ whole genome shotgun (WGS) entry which is preliminary data.</text>
</comment>
<accession>A0ACC0PY34</accession>
<protein>
    <submittedName>
        <fullName evidence="1">Uncharacterized protein</fullName>
    </submittedName>
</protein>
<sequence>MEVGRRRGTTKNGVVEGSVWESRMKSDEVKGGIKVFNAEEKNAEENGEKRMRPKQSPIGANGKRKTGKSESSDGIERSPIQTSKQRSEPRKELDQQCKELSASSDGTKIKSPVPKIKKTRSEVGKEVSVSVDGIERNPNRMRKSKSESMKLVCQSEGEFGNGDEIERNSMEKMKTRSGEIKEARASVDGTERNPVQTRKLKSESLKLIGQTDVESGDGDGIERNLNQLRKVKSESNRSSGESFDANEMNSIPLAKEKLVPGEDLDDGNGRNSIESKAPKSEPDEGVDESVEEIEKSPVGNEKSGCDESCKEFGVCEEKEVACGLGNLGQVKSAPDMVVDEEDDDYDDDGDEEDDDHDDDGDEDYDDDEFDEEIEIDEEKKRCEVKEIDIVEEEKPKQIVNEQKKVQKVQEKPLPISPIVKKQVPPVVNHSRVHPIPTKTKASPVSNGFQRPPETNTGFQRVPRRHNKLQSLVDLVMWRDVSKSAFIFGLGTFIIISLSYTKDLNISFITVISYLGLAYLAAIFLFRSIICRGVPDVDYTSQEYYVVGEGEAMWCGSSITVWKMAKLGFFGVFTVPKICSSYSTQLSNYGNFWVRRFKDAWESCSHKKAVAFGIFTLVWNLSSVMARIWAVFMLYVAFRYYQQSLATDNWVEEEQKCETTWQDPIGEHRRGRRTATMDVKKDKKRIRFKKGKQGTLFLCPFLGSYIAKRERGRERNRSAAAATEEEEEEVEEEERKATTYCSPSLRAFALGVNEEGKKREGVWGRSARLFCASTKRERRGRASGEEEGGRACVFAPSSNEEGKKREGVWGILIGRRGNMIITTIIILKRNNVGGESGTELRFVYCSLRRKMSLAAAESPQHSSSSDDFAAFLDGELDYTSDTLPEEEDEDEGDTGRVKRRKVEVQEGEEDPEGCSTSQLDIEQSLEASIEEDVCKHPGFISGLCYMCGLKVDVEKYDSVALTYVHQGMRVVTDEIARVGKNESKKLLRQKKLYLVLDLDHTLLNSTRLVDVTPDEEYLKNQIDSIEAKDISRGSLFRLDFMNMLTKLRPFVRTFLEEANNMFEMYIYTMGERSYALQMASLLDPEKVYFRSGVIAKDDSTQKHQKGLDVVLGQESAVLILDDTESVWAKHKENLILMERYHFFASSCRQFGFNCKSLSELKSDETETEGALASVLKVLKQIHSMFFDSDPGADLADRDVRQVLKTVRRSVLNGCTVVFSRVFPTRFQAENHHLWKMAEQLGAICLTEVDPSVTHVVSTDTGTEKSRWALQEKKFLVHPQWIEATNYFWQKQPEDKFPVSQPKSQ</sequence>
<dbReference type="EMBL" id="CM046388">
    <property type="protein sequence ID" value="KAI8570385.1"/>
    <property type="molecule type" value="Genomic_DNA"/>
</dbReference>
<name>A0ACC0PY34_RHOML</name>
<gene>
    <name evidence="1" type="ORF">RHMOL_Rhmol01G0029700</name>
</gene>
<evidence type="ECO:0000313" key="2">
    <source>
        <dbReference type="Proteomes" id="UP001062846"/>
    </source>
</evidence>
<dbReference type="Proteomes" id="UP001062846">
    <property type="component" value="Chromosome 1"/>
</dbReference>